<evidence type="ECO:0000256" key="1">
    <source>
        <dbReference type="SAM" id="MobiDB-lite"/>
    </source>
</evidence>
<name>A0A8X6PER1_NEPPI</name>
<protein>
    <submittedName>
        <fullName evidence="2">Uncharacterized protein</fullName>
    </submittedName>
</protein>
<organism evidence="2 3">
    <name type="scientific">Nephila pilipes</name>
    <name type="common">Giant wood spider</name>
    <name type="synonym">Nephila maculata</name>
    <dbReference type="NCBI Taxonomy" id="299642"/>
    <lineage>
        <taxon>Eukaryota</taxon>
        <taxon>Metazoa</taxon>
        <taxon>Ecdysozoa</taxon>
        <taxon>Arthropoda</taxon>
        <taxon>Chelicerata</taxon>
        <taxon>Arachnida</taxon>
        <taxon>Araneae</taxon>
        <taxon>Araneomorphae</taxon>
        <taxon>Entelegynae</taxon>
        <taxon>Araneoidea</taxon>
        <taxon>Nephilidae</taxon>
        <taxon>Nephila</taxon>
    </lineage>
</organism>
<evidence type="ECO:0000313" key="3">
    <source>
        <dbReference type="Proteomes" id="UP000887013"/>
    </source>
</evidence>
<gene>
    <name evidence="2" type="ORF">NPIL_704491</name>
</gene>
<keyword evidence="3" id="KW-1185">Reference proteome</keyword>
<accession>A0A8X6PER1</accession>
<reference evidence="2" key="1">
    <citation type="submission" date="2020-08" db="EMBL/GenBank/DDBJ databases">
        <title>Multicomponent nature underlies the extraordinary mechanical properties of spider dragline silk.</title>
        <authorList>
            <person name="Kono N."/>
            <person name="Nakamura H."/>
            <person name="Mori M."/>
            <person name="Yoshida Y."/>
            <person name="Ohtoshi R."/>
            <person name="Malay A.D."/>
            <person name="Moran D.A.P."/>
            <person name="Tomita M."/>
            <person name="Numata K."/>
            <person name="Arakawa K."/>
        </authorList>
    </citation>
    <scope>NUCLEOTIDE SEQUENCE</scope>
</reference>
<proteinExistence type="predicted"/>
<evidence type="ECO:0000313" key="2">
    <source>
        <dbReference type="EMBL" id="GFT64233.1"/>
    </source>
</evidence>
<dbReference type="EMBL" id="BMAW01019600">
    <property type="protein sequence ID" value="GFT64233.1"/>
    <property type="molecule type" value="Genomic_DNA"/>
</dbReference>
<dbReference type="AlphaFoldDB" id="A0A8X6PER1"/>
<sequence length="97" mass="10422">MLKNYSLETIHSCALTWKERLLPSFQPAARDEAPNYSRGCPGSQAPFSWLAPDGEPTSHSGQGDKCVDPTGGIGCTWPVPQRSSGEDIVGSRASPYL</sequence>
<dbReference type="Proteomes" id="UP000887013">
    <property type="component" value="Unassembled WGS sequence"/>
</dbReference>
<comment type="caution">
    <text evidence="2">The sequence shown here is derived from an EMBL/GenBank/DDBJ whole genome shotgun (WGS) entry which is preliminary data.</text>
</comment>
<feature type="region of interest" description="Disordered" evidence="1">
    <location>
        <begin position="31"/>
        <end position="97"/>
    </location>
</feature>